<keyword evidence="2" id="KW-1185">Reference proteome</keyword>
<accession>A0A401UQB5</accession>
<dbReference type="Gene3D" id="3.40.50.300">
    <property type="entry name" value="P-loop containing nucleotide triphosphate hydrolases"/>
    <property type="match status" value="1"/>
</dbReference>
<name>A0A401UQB5_9CLOT</name>
<evidence type="ECO:0008006" key="3">
    <source>
        <dbReference type="Google" id="ProtNLM"/>
    </source>
</evidence>
<dbReference type="Proteomes" id="UP000287872">
    <property type="component" value="Unassembled WGS sequence"/>
</dbReference>
<reference evidence="1 2" key="1">
    <citation type="submission" date="2018-11" db="EMBL/GenBank/DDBJ databases">
        <title>Genome sequencing and assembly of Clostridium tagluense strain A121.</title>
        <authorList>
            <person name="Murakami T."/>
            <person name="Segawa T."/>
            <person name="Shcherbakova V.A."/>
            <person name="Mori H."/>
            <person name="Yoshimura Y."/>
        </authorList>
    </citation>
    <scope>NUCLEOTIDE SEQUENCE [LARGE SCALE GENOMIC DNA]</scope>
    <source>
        <strain evidence="1 2">A121</strain>
    </source>
</reference>
<protein>
    <recommendedName>
        <fullName evidence="3">SF4 helicase domain-containing protein</fullName>
    </recommendedName>
</protein>
<comment type="caution">
    <text evidence="1">The sequence shown here is derived from an EMBL/GenBank/DDBJ whole genome shotgun (WGS) entry which is preliminary data.</text>
</comment>
<organism evidence="1 2">
    <name type="scientific">Clostridium tagluense</name>
    <dbReference type="NCBI Taxonomy" id="360422"/>
    <lineage>
        <taxon>Bacteria</taxon>
        <taxon>Bacillati</taxon>
        <taxon>Bacillota</taxon>
        <taxon>Clostridia</taxon>
        <taxon>Eubacteriales</taxon>
        <taxon>Clostridiaceae</taxon>
        <taxon>Clostridium</taxon>
    </lineage>
</organism>
<dbReference type="AlphaFoldDB" id="A0A401UQB5"/>
<dbReference type="InterPro" id="IPR027417">
    <property type="entry name" value="P-loop_NTPase"/>
</dbReference>
<dbReference type="RefSeq" id="WP_125003765.1">
    <property type="nucleotide sequence ID" value="NZ_BHYK01000021.1"/>
</dbReference>
<dbReference type="EMBL" id="BHYK01000021">
    <property type="protein sequence ID" value="GCD11710.1"/>
    <property type="molecule type" value="Genomic_DNA"/>
</dbReference>
<dbReference type="OrthoDB" id="2679918at2"/>
<proteinExistence type="predicted"/>
<sequence>MHNLNDKIKRAEGMLSGLILKDPSLLEDYSINKVLLSEDALFYIGMTERLVAKGIEVIDEVSFSTEIEALGLLDKYTTMGGYNTIKELSNIVDIRNADSIFDEWTKWNLIKRYKEKGILDIDLHWDKILKMNSSQIVDYIEYQISDIDINICTDIEFEDLDLTDAEIDDILSGENMGINYGKHCPKLNYLTMGLPKGDLTMFSSYTNGGKSSFAMANIIIPIAEQKIKTCIVANEQRSMVYKMLLQTYVITERLDYWKLTRKKFKAGTWSDEDREMVEKARKIIKEEYSPYIKFVKLYDYDMGKVKKVVKKLSKTGLEVLLYDTMKYSGEGDANTWMSLIQDSKDIFQICSKNNIAGVITFQLSPSLKNKIRIIDNECLSNGKQVAEVFSEMIGFRDLWDDEYEGEPCDIKPYRLKKDSHGKFTSEKEMVTLNKDKKYKIFFHFKTRNDEVGTAIIYEFIGYANKWNEIATCSTVSSKNRF</sequence>
<gene>
    <name evidence="1" type="ORF">Ctaglu_33330</name>
</gene>
<evidence type="ECO:0000313" key="1">
    <source>
        <dbReference type="EMBL" id="GCD11710.1"/>
    </source>
</evidence>
<evidence type="ECO:0000313" key="2">
    <source>
        <dbReference type="Proteomes" id="UP000287872"/>
    </source>
</evidence>